<sequence>MALVTHQVQGSYATFPSRHVSWNKGIELKRFVSALHVVVKTDRFVSLRCESCLSVGATLLHGPKAKSLRISLFKGRAQNDESGSRVSGSKSAKNSVKLSYVQGSEETFTESQELQDAPLSYASEADETIAGSVAIQKLFKNWLTLLCTQPSNQVVDETLDGPDSGKISVMRNGVQKKERGEILKAVWCYFWGLDATVKIPLLIFIPLYLAVNVAYGAEVSKELTPLWVCGPLVVALYIKILHGFCALYVFSFKQTVKLVNNLPTYYAVAYNYIGRGIYNHLWKHVMVIKNLDYKELSKTKRKDLELWAAEKYLDFVESIWPYYRRTIRFLKRANLI</sequence>
<reference evidence="1 2" key="1">
    <citation type="journal article" date="2022" name="Plant J.">
        <title>Chromosome-level genome of Camellia lanceoleosa provides a valuable resource for understanding genome evolution and self-incompatibility.</title>
        <authorList>
            <person name="Gong W."/>
            <person name="Xiao S."/>
            <person name="Wang L."/>
            <person name="Liao Z."/>
            <person name="Chang Y."/>
            <person name="Mo W."/>
            <person name="Hu G."/>
            <person name="Li W."/>
            <person name="Zhao G."/>
            <person name="Zhu H."/>
            <person name="Hu X."/>
            <person name="Ji K."/>
            <person name="Xiang X."/>
            <person name="Song Q."/>
            <person name="Yuan D."/>
            <person name="Jin S."/>
            <person name="Zhang L."/>
        </authorList>
    </citation>
    <scope>NUCLEOTIDE SEQUENCE [LARGE SCALE GENOMIC DNA]</scope>
    <source>
        <strain evidence="1">SQ_2022a</strain>
    </source>
</reference>
<accession>A0ACC0FDQ2</accession>
<proteinExistence type="predicted"/>
<evidence type="ECO:0000313" key="1">
    <source>
        <dbReference type="EMBL" id="KAI7986303.1"/>
    </source>
</evidence>
<comment type="caution">
    <text evidence="1">The sequence shown here is derived from an EMBL/GenBank/DDBJ whole genome shotgun (WGS) entry which is preliminary data.</text>
</comment>
<protein>
    <submittedName>
        <fullName evidence="1">Uncharacterized protein</fullName>
    </submittedName>
</protein>
<gene>
    <name evidence="1" type="ORF">LOK49_LG14G00989</name>
</gene>
<dbReference type="Proteomes" id="UP001060215">
    <property type="component" value="Chromosome 15"/>
</dbReference>
<organism evidence="1 2">
    <name type="scientific">Camellia lanceoleosa</name>
    <dbReference type="NCBI Taxonomy" id="1840588"/>
    <lineage>
        <taxon>Eukaryota</taxon>
        <taxon>Viridiplantae</taxon>
        <taxon>Streptophyta</taxon>
        <taxon>Embryophyta</taxon>
        <taxon>Tracheophyta</taxon>
        <taxon>Spermatophyta</taxon>
        <taxon>Magnoliopsida</taxon>
        <taxon>eudicotyledons</taxon>
        <taxon>Gunneridae</taxon>
        <taxon>Pentapetalae</taxon>
        <taxon>asterids</taxon>
        <taxon>Ericales</taxon>
        <taxon>Theaceae</taxon>
        <taxon>Camellia</taxon>
    </lineage>
</organism>
<name>A0ACC0FDQ2_9ERIC</name>
<evidence type="ECO:0000313" key="2">
    <source>
        <dbReference type="Proteomes" id="UP001060215"/>
    </source>
</evidence>
<dbReference type="EMBL" id="CM045772">
    <property type="protein sequence ID" value="KAI7986303.1"/>
    <property type="molecule type" value="Genomic_DNA"/>
</dbReference>
<keyword evidence="2" id="KW-1185">Reference proteome</keyword>